<dbReference type="InParanoid" id="D4H1U6"/>
<evidence type="ECO:0000256" key="4">
    <source>
        <dbReference type="PIRNR" id="PIRNR006181"/>
    </source>
</evidence>
<gene>
    <name evidence="6" type="ordered locus">Dacet_0117</name>
</gene>
<dbReference type="GO" id="GO:0016829">
    <property type="term" value="F:lyase activity"/>
    <property type="evidence" value="ECO:0007669"/>
    <property type="project" value="UniProtKB-KW"/>
</dbReference>
<sequence>MAKEKIPVTPAIRELRRYKVEFTPQLYDYVEKGGAKHSAEVLGADPHAVIKTIILQNEKSEPCVVLMHGDKDISTKNLAREIGVKTLEPCTPEIANKNTGYLVGGTSPFGTRKQMPVYMEKTISELETIYINGGKRGFLVSMKSSDLVRVLKPVFVSVAIDK</sequence>
<dbReference type="HOGENOM" id="CLU_094875_1_0_0"/>
<evidence type="ECO:0000256" key="1">
    <source>
        <dbReference type="ARBA" id="ARBA00009798"/>
    </source>
</evidence>
<dbReference type="eggNOG" id="COG2606">
    <property type="taxonomic scope" value="Bacteria"/>
</dbReference>
<accession>D4H1U6</accession>
<evidence type="ECO:0000259" key="5">
    <source>
        <dbReference type="Pfam" id="PF04073"/>
    </source>
</evidence>
<organism evidence="6 7">
    <name type="scientific">Denitrovibrio acetiphilus (strain DSM 12809 / NBRC 114555 / N2460)</name>
    <dbReference type="NCBI Taxonomy" id="522772"/>
    <lineage>
        <taxon>Bacteria</taxon>
        <taxon>Pseudomonadati</taxon>
        <taxon>Deferribacterota</taxon>
        <taxon>Deferribacteres</taxon>
        <taxon>Deferribacterales</taxon>
        <taxon>Geovibrionaceae</taxon>
        <taxon>Denitrovibrio</taxon>
    </lineage>
</organism>
<dbReference type="GO" id="GO:0006412">
    <property type="term" value="P:translation"/>
    <property type="evidence" value="ECO:0007669"/>
    <property type="project" value="UniProtKB-KW"/>
</dbReference>
<dbReference type="PANTHER" id="PTHR30411">
    <property type="entry name" value="CYTOPLASMIC PROTEIN"/>
    <property type="match status" value="1"/>
</dbReference>
<evidence type="ECO:0000256" key="2">
    <source>
        <dbReference type="ARBA" id="ARBA00022917"/>
    </source>
</evidence>
<dbReference type="PaxDb" id="522772-Dacet_0117"/>
<keyword evidence="7" id="KW-1185">Reference proteome</keyword>
<dbReference type="AlphaFoldDB" id="D4H1U6"/>
<comment type="similarity">
    <text evidence="1 4">Belongs to the prolyl-tRNA editing family. YbaK/EbsC subfamily.</text>
</comment>
<dbReference type="SUPFAM" id="SSF55826">
    <property type="entry name" value="YbaK/ProRS associated domain"/>
    <property type="match status" value="1"/>
</dbReference>
<dbReference type="PIRSF" id="PIRSF006181">
    <property type="entry name" value="EbsC_YbaK"/>
    <property type="match status" value="1"/>
</dbReference>
<evidence type="ECO:0000313" key="7">
    <source>
        <dbReference type="Proteomes" id="UP000002012"/>
    </source>
</evidence>
<dbReference type="OrthoDB" id="9809296at2"/>
<feature type="domain" description="YbaK/aminoacyl-tRNA synthetase-associated" evidence="5">
    <location>
        <begin position="37"/>
        <end position="149"/>
    </location>
</feature>
<dbReference type="STRING" id="522772.Dacet_0117"/>
<dbReference type="Gene3D" id="3.90.960.10">
    <property type="entry name" value="YbaK/aminoacyl-tRNA synthetase-associated domain"/>
    <property type="match status" value="1"/>
</dbReference>
<dbReference type="Pfam" id="PF04073">
    <property type="entry name" value="tRNA_edit"/>
    <property type="match status" value="1"/>
</dbReference>
<evidence type="ECO:0000256" key="3">
    <source>
        <dbReference type="ARBA" id="ARBA00023239"/>
    </source>
</evidence>
<dbReference type="RefSeq" id="WP_013009471.1">
    <property type="nucleotide sequence ID" value="NC_013943.1"/>
</dbReference>
<dbReference type="PANTHER" id="PTHR30411:SF0">
    <property type="entry name" value="CYS-TRNA(PRO)_CYS-TRNA(CYS) DEACYLASE YBAK"/>
    <property type="match status" value="1"/>
</dbReference>
<name>D4H1U6_DENA2</name>
<dbReference type="EMBL" id="CP001968">
    <property type="protein sequence ID" value="ADD66923.1"/>
    <property type="molecule type" value="Genomic_DNA"/>
</dbReference>
<dbReference type="GO" id="GO:0002161">
    <property type="term" value="F:aminoacyl-tRNA deacylase activity"/>
    <property type="evidence" value="ECO:0007669"/>
    <property type="project" value="InterPro"/>
</dbReference>
<protein>
    <recommendedName>
        <fullName evidence="4">Cys-tRNA(Pro)/Cys-tRNA(Cys) deacylase</fullName>
        <ecNumber evidence="4">4.2.-.-</ecNumber>
    </recommendedName>
</protein>
<dbReference type="KEGG" id="dap:Dacet_0117"/>
<reference evidence="6 7" key="1">
    <citation type="journal article" date="2010" name="Stand. Genomic Sci.">
        <title>Complete genome sequence of Denitrovibrio acetiphilus type strain (N2460).</title>
        <authorList>
            <person name="Kiss H."/>
            <person name="Lang E."/>
            <person name="Lapidus A."/>
            <person name="Copeland A."/>
            <person name="Nolan M."/>
            <person name="Glavina Del Rio T."/>
            <person name="Chen F."/>
            <person name="Lucas S."/>
            <person name="Tice H."/>
            <person name="Cheng J.F."/>
            <person name="Han C."/>
            <person name="Goodwin L."/>
            <person name="Pitluck S."/>
            <person name="Liolios K."/>
            <person name="Pati A."/>
            <person name="Ivanova N."/>
            <person name="Mavromatis K."/>
            <person name="Chen A."/>
            <person name="Palaniappan K."/>
            <person name="Land M."/>
            <person name="Hauser L."/>
            <person name="Chang Y.J."/>
            <person name="Jeffries C.D."/>
            <person name="Detter J.C."/>
            <person name="Brettin T."/>
            <person name="Spring S."/>
            <person name="Rohde M."/>
            <person name="Goker M."/>
            <person name="Woyke T."/>
            <person name="Bristow J."/>
            <person name="Eisen J.A."/>
            <person name="Markowitz V."/>
            <person name="Hugenholtz P."/>
            <person name="Kyrpides N.C."/>
            <person name="Klenk H.P."/>
        </authorList>
    </citation>
    <scope>NUCLEOTIDE SEQUENCE [LARGE SCALE GENOMIC DNA]</scope>
    <source>
        <strain evidence="7">DSM 12809 / NBRC 114555 / N2460</strain>
    </source>
</reference>
<dbReference type="NCBIfam" id="TIGR00011">
    <property type="entry name" value="YbaK_EbsC"/>
    <property type="match status" value="1"/>
</dbReference>
<keyword evidence="3 4" id="KW-0456">Lyase</keyword>
<evidence type="ECO:0000313" key="6">
    <source>
        <dbReference type="EMBL" id="ADD66923.1"/>
    </source>
</evidence>
<dbReference type="Proteomes" id="UP000002012">
    <property type="component" value="Chromosome"/>
</dbReference>
<dbReference type="InterPro" id="IPR004369">
    <property type="entry name" value="Prolyl-tRNA_editing_YbaK/EbsC"/>
</dbReference>
<proteinExistence type="inferred from homology"/>
<dbReference type="FunCoup" id="D4H1U6">
    <property type="interactions" value="121"/>
</dbReference>
<dbReference type="InterPro" id="IPR036754">
    <property type="entry name" value="YbaK/aa-tRNA-synt-asso_dom_sf"/>
</dbReference>
<dbReference type="CDD" id="cd00002">
    <property type="entry name" value="YbaK_deacylase"/>
    <property type="match status" value="1"/>
</dbReference>
<dbReference type="EC" id="4.2.-.-" evidence="4"/>
<keyword evidence="2 4" id="KW-0648">Protein biosynthesis</keyword>
<dbReference type="InterPro" id="IPR007214">
    <property type="entry name" value="YbaK/aa-tRNA-synth-assoc-dom"/>
</dbReference>